<proteinExistence type="predicted"/>
<dbReference type="Pfam" id="PF13660">
    <property type="entry name" value="DUF4147"/>
    <property type="match status" value="1"/>
</dbReference>
<comment type="caution">
    <text evidence="8">The sequence shown here is derived from an EMBL/GenBank/DDBJ whole genome shotgun (WGS) entry which is preliminary data.</text>
</comment>
<keyword evidence="3" id="KW-0418">Kinase</keyword>
<dbReference type="InterPro" id="IPR039760">
    <property type="entry name" value="MOFRL_protein"/>
</dbReference>
<gene>
    <name evidence="8" type="ORF">CH333_07260</name>
</gene>
<keyword evidence="4" id="KW-0067">ATP-binding</keyword>
<dbReference type="InterPro" id="IPR025286">
    <property type="entry name" value="MOFRL_assoc_dom"/>
</dbReference>
<evidence type="ECO:0000256" key="3">
    <source>
        <dbReference type="ARBA" id="ARBA00022777"/>
    </source>
</evidence>
<keyword evidence="2" id="KW-0547">Nucleotide-binding</keyword>
<reference evidence="8 9" key="1">
    <citation type="submission" date="2017-07" db="EMBL/GenBank/DDBJ databases">
        <title>Recovery of genomes from metagenomes via a dereplication, aggregation, and scoring strategy.</title>
        <authorList>
            <person name="Sieber C.M."/>
            <person name="Probst A.J."/>
            <person name="Sharrar A."/>
            <person name="Thomas B.C."/>
            <person name="Hess M."/>
            <person name="Tringe S.G."/>
            <person name="Banfield J.F."/>
        </authorList>
    </citation>
    <scope>NUCLEOTIDE SEQUENCE [LARGE SCALE GENOMIC DNA]</scope>
    <source>
        <strain evidence="8">JGI_Cruoil_03_44_89</strain>
    </source>
</reference>
<evidence type="ECO:0000256" key="1">
    <source>
        <dbReference type="ARBA" id="ARBA00022679"/>
    </source>
</evidence>
<dbReference type="FunFam" id="3.40.1480.10:FF:000002">
    <property type="entry name" value="Glycerate kinase"/>
    <property type="match status" value="1"/>
</dbReference>
<evidence type="ECO:0000259" key="6">
    <source>
        <dbReference type="Pfam" id="PF05161"/>
    </source>
</evidence>
<dbReference type="SUPFAM" id="SSF82544">
    <property type="entry name" value="GckA/TtuD-like"/>
    <property type="match status" value="1"/>
</dbReference>
<dbReference type="Pfam" id="PF05161">
    <property type="entry name" value="MOFRL"/>
    <property type="match status" value="1"/>
</dbReference>
<dbReference type="GO" id="GO:0005737">
    <property type="term" value="C:cytoplasm"/>
    <property type="evidence" value="ECO:0007669"/>
    <property type="project" value="TreeGrafter"/>
</dbReference>
<dbReference type="Gene3D" id="3.40.50.10180">
    <property type="entry name" value="Glycerate kinase, MOFRL-like N-terminal domain"/>
    <property type="match status" value="1"/>
</dbReference>
<keyword evidence="1" id="KW-0808">Transferase</keyword>
<dbReference type="Gene3D" id="3.40.1480.10">
    <property type="entry name" value="MOFRL domain"/>
    <property type="match status" value="1"/>
</dbReference>
<evidence type="ECO:0000259" key="7">
    <source>
        <dbReference type="Pfam" id="PF13660"/>
    </source>
</evidence>
<dbReference type="AlphaFoldDB" id="A0A235BRB1"/>
<dbReference type="InterPro" id="IPR037035">
    <property type="entry name" value="GK-like_C_sf"/>
</dbReference>
<dbReference type="PANTHER" id="PTHR12227">
    <property type="entry name" value="GLYCERATE KINASE"/>
    <property type="match status" value="1"/>
</dbReference>
<evidence type="ECO:0000256" key="4">
    <source>
        <dbReference type="ARBA" id="ARBA00022840"/>
    </source>
</evidence>
<dbReference type="InterPro" id="IPR038614">
    <property type="entry name" value="GK_N_sf"/>
</dbReference>
<evidence type="ECO:0000313" key="9">
    <source>
        <dbReference type="Proteomes" id="UP000215215"/>
    </source>
</evidence>
<feature type="region of interest" description="Disordered" evidence="5">
    <location>
        <begin position="1"/>
        <end position="20"/>
    </location>
</feature>
<dbReference type="GO" id="GO:0005524">
    <property type="term" value="F:ATP binding"/>
    <property type="evidence" value="ECO:0007669"/>
    <property type="project" value="UniProtKB-KW"/>
</dbReference>
<name>A0A235BRB1_UNCW3</name>
<evidence type="ECO:0008006" key="10">
    <source>
        <dbReference type="Google" id="ProtNLM"/>
    </source>
</evidence>
<feature type="domain" description="MOFRL-associated" evidence="7">
    <location>
        <begin position="29"/>
        <end position="261"/>
    </location>
</feature>
<dbReference type="GO" id="GO:0008887">
    <property type="term" value="F:glycerate kinase activity"/>
    <property type="evidence" value="ECO:0007669"/>
    <property type="project" value="InterPro"/>
</dbReference>
<dbReference type="InterPro" id="IPR007835">
    <property type="entry name" value="MOFRL"/>
</dbReference>
<sequence>MNHFLQRPHSGILQQGPRTHSREKMSDIFEIFNSSVSAVLPGDLVRRRVVLNKNTLRIMDRDFDLSNYGDIYVIGAGKASLGMAEEVENILGERIKTGICCVPVKYTELERIEVVETSHPVPDERSVEGAKRAVSILHNTGEKDLVICLFSGGGSSLFVLPTGDITLEDKEKTVSLLLKSGADIREINTVRKHISGVKGGKLAGEAYPSTVITLLISDVVGDDMSVIASGPTVPDETTYADCMSIIDKYGLSPPRRVLEHIKAGIRGDIDETPRSLPNVVNFVMGNNLLALESARKRAEELGYNAIVLSSTLEGEARDVARLLCVVSTEVVHSGNPVGVPACIIAGGETTVRVEGSGKGGRNQELALAFTICVDGIDGIELLSAATDGIDGPTDACGAIVNGGTAERARALGLSPREYLRDNDSYNFHRKVHTILYTGPTHTNVGDVEIILCR</sequence>
<organism evidence="8 9">
    <name type="scientific">candidate division WOR-3 bacterium JGI_Cruoil_03_44_89</name>
    <dbReference type="NCBI Taxonomy" id="1973748"/>
    <lineage>
        <taxon>Bacteria</taxon>
        <taxon>Bacteria division WOR-3</taxon>
    </lineage>
</organism>
<dbReference type="EMBL" id="NOZQ01000160">
    <property type="protein sequence ID" value="OYD14761.1"/>
    <property type="molecule type" value="Genomic_DNA"/>
</dbReference>
<protein>
    <recommendedName>
        <fullName evidence="10">Glycerate kinase</fullName>
    </recommendedName>
</protein>
<evidence type="ECO:0000313" key="8">
    <source>
        <dbReference type="EMBL" id="OYD14761.1"/>
    </source>
</evidence>
<dbReference type="PANTHER" id="PTHR12227:SF0">
    <property type="entry name" value="GLYCERATE KINASE"/>
    <property type="match status" value="1"/>
</dbReference>
<feature type="domain" description="MOFRL" evidence="6">
    <location>
        <begin position="341"/>
        <end position="446"/>
    </location>
</feature>
<evidence type="ECO:0000256" key="2">
    <source>
        <dbReference type="ARBA" id="ARBA00022741"/>
    </source>
</evidence>
<dbReference type="FunFam" id="3.40.50.10180:FF:000001">
    <property type="entry name" value="Glycerate kinase"/>
    <property type="match status" value="1"/>
</dbReference>
<evidence type="ECO:0000256" key="5">
    <source>
        <dbReference type="SAM" id="MobiDB-lite"/>
    </source>
</evidence>
<dbReference type="Proteomes" id="UP000215215">
    <property type="component" value="Unassembled WGS sequence"/>
</dbReference>
<accession>A0A235BRB1</accession>